<dbReference type="AlphaFoldDB" id="A0A9Q9BPY2"/>
<evidence type="ECO:0000313" key="2">
    <source>
        <dbReference type="EMBL" id="UTH13309.1"/>
    </source>
</evidence>
<keyword evidence="1" id="KW-0812">Transmembrane</keyword>
<feature type="transmembrane region" description="Helical" evidence="1">
    <location>
        <begin position="6"/>
        <end position="22"/>
    </location>
</feature>
<dbReference type="Proteomes" id="UP001057381">
    <property type="component" value="Chromosome"/>
</dbReference>
<protein>
    <submittedName>
        <fullName evidence="2">Uncharacterized protein</fullName>
    </submittedName>
</protein>
<dbReference type="KEGG" id="mequ:KFV11_08550"/>
<accession>A0A9Q9BPY2</accession>
<evidence type="ECO:0000256" key="1">
    <source>
        <dbReference type="SAM" id="Phobius"/>
    </source>
</evidence>
<sequence>MEYIAILLMLITIVCWMIYERYKTKRLIKKVKEEDEKYRREMATSEKQLTIVPEVEEVKPLPVFHQYHDLSEKPHKTYHQCSVCESYNITRYNTFVYSFQDINSPILYCQDCGTKGTNRKHDQGEIE</sequence>
<gene>
    <name evidence="2" type="ORF">KFV11_08550</name>
</gene>
<evidence type="ECO:0000313" key="3">
    <source>
        <dbReference type="Proteomes" id="UP001057381"/>
    </source>
</evidence>
<dbReference type="RefSeq" id="WP_254249728.1">
    <property type="nucleotide sequence ID" value="NZ_CP073809.1"/>
</dbReference>
<reference evidence="2" key="1">
    <citation type="submission" date="2021-04" db="EMBL/GenBank/DDBJ databases">
        <title>Complete Genome Sequences of Macrococcus spp. from dog and cattle.</title>
        <authorList>
            <person name="Schwendener S."/>
            <person name="Perreten V."/>
        </authorList>
    </citation>
    <scope>NUCLEOTIDE SEQUENCE</scope>
    <source>
        <strain evidence="2">Epi0143-OL</strain>
    </source>
</reference>
<dbReference type="EMBL" id="CP073809">
    <property type="protein sequence ID" value="UTH13309.1"/>
    <property type="molecule type" value="Genomic_DNA"/>
</dbReference>
<name>A0A9Q9BPY2_9STAP</name>
<keyword evidence="1" id="KW-0472">Membrane</keyword>
<keyword evidence="1" id="KW-1133">Transmembrane helix</keyword>
<organism evidence="2 3">
    <name type="scientific">Macrococcus equipercicus</name>
    <dbReference type="NCBI Taxonomy" id="69967"/>
    <lineage>
        <taxon>Bacteria</taxon>
        <taxon>Bacillati</taxon>
        <taxon>Bacillota</taxon>
        <taxon>Bacilli</taxon>
        <taxon>Bacillales</taxon>
        <taxon>Staphylococcaceae</taxon>
        <taxon>Macrococcus</taxon>
    </lineage>
</organism>
<proteinExistence type="predicted"/>